<accession>A0ABP8G914</accession>
<dbReference type="PANTHER" id="PTHR36057:SF1">
    <property type="entry name" value="LIPOPROTEIN LIPID ATTACHMENT SITE-LIKE PROTEIN, PUTATIVE (DUF1223)-RELATED"/>
    <property type="match status" value="1"/>
</dbReference>
<comment type="caution">
    <text evidence="2">The sequence shown here is derived from an EMBL/GenBank/DDBJ whole genome shotgun (WGS) entry which is preliminary data.</text>
</comment>
<feature type="signal peptide" evidence="1">
    <location>
        <begin position="1"/>
        <end position="19"/>
    </location>
</feature>
<dbReference type="RefSeq" id="WP_344981557.1">
    <property type="nucleotide sequence ID" value="NZ_BAABFN010000022.1"/>
</dbReference>
<protein>
    <submittedName>
        <fullName evidence="2">DUF1223 domain-containing protein</fullName>
    </submittedName>
</protein>
<dbReference type="InterPro" id="IPR010634">
    <property type="entry name" value="DUF1223"/>
</dbReference>
<dbReference type="InterPro" id="IPR036249">
    <property type="entry name" value="Thioredoxin-like_sf"/>
</dbReference>
<reference evidence="3" key="1">
    <citation type="journal article" date="2019" name="Int. J. Syst. Evol. Microbiol.">
        <title>The Global Catalogue of Microorganisms (GCM) 10K type strain sequencing project: providing services to taxonomists for standard genome sequencing and annotation.</title>
        <authorList>
            <consortium name="The Broad Institute Genomics Platform"/>
            <consortium name="The Broad Institute Genome Sequencing Center for Infectious Disease"/>
            <person name="Wu L."/>
            <person name="Ma J."/>
        </authorList>
    </citation>
    <scope>NUCLEOTIDE SEQUENCE [LARGE SCALE GENOMIC DNA]</scope>
    <source>
        <strain evidence="3">JCM 17664</strain>
    </source>
</reference>
<evidence type="ECO:0000313" key="2">
    <source>
        <dbReference type="EMBL" id="GAA4319882.1"/>
    </source>
</evidence>
<gene>
    <name evidence="2" type="ORF">GCM10023143_33630</name>
</gene>
<feature type="chain" id="PRO_5045788995" evidence="1">
    <location>
        <begin position="20"/>
        <end position="244"/>
    </location>
</feature>
<dbReference type="PANTHER" id="PTHR36057">
    <property type="match status" value="1"/>
</dbReference>
<name>A0ABP8G914_9BACT</name>
<proteinExistence type="predicted"/>
<dbReference type="Pfam" id="PF06764">
    <property type="entry name" value="DUF1223"/>
    <property type="match status" value="1"/>
</dbReference>
<dbReference type="SUPFAM" id="SSF52833">
    <property type="entry name" value="Thioredoxin-like"/>
    <property type="match status" value="1"/>
</dbReference>
<organism evidence="2 3">
    <name type="scientific">Compostibacter hankyongensis</name>
    <dbReference type="NCBI Taxonomy" id="1007089"/>
    <lineage>
        <taxon>Bacteria</taxon>
        <taxon>Pseudomonadati</taxon>
        <taxon>Bacteroidota</taxon>
        <taxon>Chitinophagia</taxon>
        <taxon>Chitinophagales</taxon>
        <taxon>Chitinophagaceae</taxon>
        <taxon>Compostibacter</taxon>
    </lineage>
</organism>
<dbReference type="PROSITE" id="PS51257">
    <property type="entry name" value="PROKAR_LIPOPROTEIN"/>
    <property type="match status" value="1"/>
</dbReference>
<keyword evidence="3" id="KW-1185">Reference proteome</keyword>
<sequence length="244" mass="26412">MRMIIAMFLVMIGTSCLQAQPAKDTADFVVLELFTSEGCASCPPAELLMEKVQREYAGKNVYVLCYHVDYFNRQGWRDPYSDAAYSRRQEMYDTLFNHEVYTPQLVINGGRQTKGYDASAVYGAIRKLEKSTAKMPGIQASAMAVGSKIRVSYTLKGSYPGQLLRIVLVQKEGGQKVTAGENAGRKLHHVQIVRAVATAAARDGSLDMELPEGTDPASAELVFLVQPLHGGLVSAAAACAIGAG</sequence>
<dbReference type="Proteomes" id="UP001501207">
    <property type="component" value="Unassembled WGS sequence"/>
</dbReference>
<evidence type="ECO:0000313" key="3">
    <source>
        <dbReference type="Proteomes" id="UP001501207"/>
    </source>
</evidence>
<keyword evidence="1" id="KW-0732">Signal</keyword>
<dbReference type="EMBL" id="BAABFN010000022">
    <property type="protein sequence ID" value="GAA4319882.1"/>
    <property type="molecule type" value="Genomic_DNA"/>
</dbReference>
<evidence type="ECO:0000256" key="1">
    <source>
        <dbReference type="SAM" id="SignalP"/>
    </source>
</evidence>